<proteinExistence type="predicted"/>
<evidence type="ECO:0000313" key="2">
    <source>
        <dbReference type="EMBL" id="OGH83146.1"/>
    </source>
</evidence>
<evidence type="ECO:0000256" key="1">
    <source>
        <dbReference type="SAM" id="MobiDB-lite"/>
    </source>
</evidence>
<reference evidence="2 3" key="1">
    <citation type="journal article" date="2016" name="Nat. Commun.">
        <title>Thousands of microbial genomes shed light on interconnected biogeochemical processes in an aquifer system.</title>
        <authorList>
            <person name="Anantharaman K."/>
            <person name="Brown C.T."/>
            <person name="Hug L.A."/>
            <person name="Sharon I."/>
            <person name="Castelle C.J."/>
            <person name="Probst A.J."/>
            <person name="Thomas B.C."/>
            <person name="Singh A."/>
            <person name="Wilkins M.J."/>
            <person name="Karaoz U."/>
            <person name="Brodie E.L."/>
            <person name="Williams K.H."/>
            <person name="Hubbard S.S."/>
            <person name="Banfield J.F."/>
        </authorList>
    </citation>
    <scope>NUCLEOTIDE SEQUENCE [LARGE SCALE GENOMIC DNA]</scope>
</reference>
<sequence>MLFIGYKSILQRVNFITIKIWEILDETITDSEEEEVVVEAVDFPAEIQEDQQCTEQLAVSVETAVRCPSNQPAISQSSVANASKAKERQTNQEPLAEEEIQEDLIPATKKCIPRSAVNAETIVKSLSDRQATNRFFAANALVRIKTKTVAEVLTSQTNSWK</sequence>
<protein>
    <submittedName>
        <fullName evidence="2">Uncharacterized protein</fullName>
    </submittedName>
</protein>
<dbReference type="AlphaFoldDB" id="A0A1F6NGL3"/>
<name>A0A1F6NGL3_9BACT</name>
<accession>A0A1F6NGL3</accession>
<feature type="region of interest" description="Disordered" evidence="1">
    <location>
        <begin position="70"/>
        <end position="98"/>
    </location>
</feature>
<dbReference type="EMBL" id="MFQS01000019">
    <property type="protein sequence ID" value="OGH83146.1"/>
    <property type="molecule type" value="Genomic_DNA"/>
</dbReference>
<dbReference type="Proteomes" id="UP000176300">
    <property type="component" value="Unassembled WGS sequence"/>
</dbReference>
<gene>
    <name evidence="2" type="ORF">A2373_04570</name>
</gene>
<feature type="compositionally biased region" description="Polar residues" evidence="1">
    <location>
        <begin position="70"/>
        <end position="81"/>
    </location>
</feature>
<evidence type="ECO:0000313" key="3">
    <source>
        <dbReference type="Proteomes" id="UP000176300"/>
    </source>
</evidence>
<organism evidence="2 3">
    <name type="scientific">Candidatus Magasanikbacteria bacterium RIFOXYB1_FULL_40_15</name>
    <dbReference type="NCBI Taxonomy" id="1798697"/>
    <lineage>
        <taxon>Bacteria</taxon>
        <taxon>Candidatus Magasanikiibacteriota</taxon>
    </lineage>
</organism>
<comment type="caution">
    <text evidence="2">The sequence shown here is derived from an EMBL/GenBank/DDBJ whole genome shotgun (WGS) entry which is preliminary data.</text>
</comment>